<sequence length="412" mass="45383">MYASKNTRRYSFGEAQKRLMSRDSICSRLPKEFSCEYIISAQERCQFYDCQALQFIMGLIKDSIGSALGANRINNGLNGPFTKKPRPGMADTSSMSTGGPHPQPPSYNETPPYNPNPSFDIYPSDFPAQHFDQSNAAFPQHDYEYDHLNASNQYFRSPSPFTSAPAPAPAHFRPLALPQIANGDGQPFLRGYSEELARFGVQRNEFIELLDAINVAIIPNPEHQIFQKGANIAGWFIPGTASIGLMAGQIGVGIGAAAGHVNVVSKALAQANLKMFLPKGLEICIGKSNDVDNECGMSSQHPFSDHNMRAEERIWSYGDRLASVSVVLPSVQKAGRQDPIAMLGRGIASRDQGRKEKKADKKAGKGKTKDSDSIEAGLKWLMVRKASPEALQYWQQTMQQQQQPQDTYPIHG</sequence>
<feature type="region of interest" description="Disordered" evidence="1">
    <location>
        <begin position="339"/>
        <end position="372"/>
    </location>
</feature>
<evidence type="ECO:0000313" key="3">
    <source>
        <dbReference type="Proteomes" id="UP000660729"/>
    </source>
</evidence>
<feature type="compositionally biased region" description="Basic and acidic residues" evidence="1">
    <location>
        <begin position="351"/>
        <end position="372"/>
    </location>
</feature>
<accession>A0A8H6RUW8</accession>
<evidence type="ECO:0000313" key="2">
    <source>
        <dbReference type="EMBL" id="KAF7197347.1"/>
    </source>
</evidence>
<dbReference type="PANTHER" id="PTHR38887">
    <property type="entry name" value="CHROMOSOME 21, WHOLE GENOME SHOTGUN SEQUENCE"/>
    <property type="match status" value="1"/>
</dbReference>
<dbReference type="OrthoDB" id="3068835at2759"/>
<dbReference type="Proteomes" id="UP000660729">
    <property type="component" value="Unassembled WGS sequence"/>
</dbReference>
<comment type="caution">
    <text evidence="2">The sequence shown here is derived from an EMBL/GenBank/DDBJ whole genome shotgun (WGS) entry which is preliminary data.</text>
</comment>
<dbReference type="AlphaFoldDB" id="A0A8H6RUW8"/>
<dbReference type="PANTHER" id="PTHR38887:SF1">
    <property type="entry name" value="RAS MODIFICATION PROTEIN ERF4"/>
    <property type="match status" value="1"/>
</dbReference>
<proteinExistence type="predicted"/>
<dbReference type="InterPro" id="IPR053221">
    <property type="entry name" value="Burnettramic_acid_biosynth"/>
</dbReference>
<gene>
    <name evidence="2" type="ORF">HII31_01157</name>
</gene>
<name>A0A8H6RUW8_9PEZI</name>
<reference evidence="2" key="1">
    <citation type="submission" date="2020-04" db="EMBL/GenBank/DDBJ databases">
        <title>Draft genome resource of the tomato pathogen Pseudocercospora fuligena.</title>
        <authorList>
            <person name="Zaccaron A."/>
        </authorList>
    </citation>
    <scope>NUCLEOTIDE SEQUENCE</scope>
    <source>
        <strain evidence="2">PF001</strain>
    </source>
</reference>
<feature type="region of interest" description="Disordered" evidence="1">
    <location>
        <begin position="76"/>
        <end position="119"/>
    </location>
</feature>
<protein>
    <submittedName>
        <fullName evidence="2">Uncharacterized protein</fullName>
    </submittedName>
</protein>
<dbReference type="EMBL" id="JABCIY010000015">
    <property type="protein sequence ID" value="KAF7197347.1"/>
    <property type="molecule type" value="Genomic_DNA"/>
</dbReference>
<keyword evidence="3" id="KW-1185">Reference proteome</keyword>
<organism evidence="2 3">
    <name type="scientific">Pseudocercospora fuligena</name>
    <dbReference type="NCBI Taxonomy" id="685502"/>
    <lineage>
        <taxon>Eukaryota</taxon>
        <taxon>Fungi</taxon>
        <taxon>Dikarya</taxon>
        <taxon>Ascomycota</taxon>
        <taxon>Pezizomycotina</taxon>
        <taxon>Dothideomycetes</taxon>
        <taxon>Dothideomycetidae</taxon>
        <taxon>Mycosphaerellales</taxon>
        <taxon>Mycosphaerellaceae</taxon>
        <taxon>Pseudocercospora</taxon>
    </lineage>
</organism>
<evidence type="ECO:0000256" key="1">
    <source>
        <dbReference type="SAM" id="MobiDB-lite"/>
    </source>
</evidence>